<name>A0ABQ5YP12_9BURK</name>
<feature type="transmembrane region" description="Helical" evidence="2">
    <location>
        <begin position="170"/>
        <end position="194"/>
    </location>
</feature>
<keyword evidence="1" id="KW-0175">Coiled coil</keyword>
<evidence type="ECO:0000256" key="2">
    <source>
        <dbReference type="SAM" id="Phobius"/>
    </source>
</evidence>
<keyword evidence="4" id="KW-1185">Reference proteome</keyword>
<comment type="caution">
    <text evidence="3">The sequence shown here is derived from an EMBL/GenBank/DDBJ whole genome shotgun (WGS) entry which is preliminary data.</text>
</comment>
<feature type="coiled-coil region" evidence="1">
    <location>
        <begin position="293"/>
        <end position="320"/>
    </location>
</feature>
<proteinExistence type="predicted"/>
<organism evidence="3 4">
    <name type="scientific">Limnobacter litoralis</name>
    <dbReference type="NCBI Taxonomy" id="481366"/>
    <lineage>
        <taxon>Bacteria</taxon>
        <taxon>Pseudomonadati</taxon>
        <taxon>Pseudomonadota</taxon>
        <taxon>Betaproteobacteria</taxon>
        <taxon>Burkholderiales</taxon>
        <taxon>Burkholderiaceae</taxon>
        <taxon>Limnobacter</taxon>
    </lineage>
</organism>
<accession>A0ABQ5YP12</accession>
<protein>
    <recommendedName>
        <fullName evidence="5">Methyl-accepting chemotaxis protein</fullName>
    </recommendedName>
</protein>
<dbReference type="Proteomes" id="UP001156664">
    <property type="component" value="Unassembled WGS sequence"/>
</dbReference>
<keyword evidence="2" id="KW-0812">Transmembrane</keyword>
<evidence type="ECO:0000313" key="4">
    <source>
        <dbReference type="Proteomes" id="UP001156664"/>
    </source>
</evidence>
<evidence type="ECO:0000313" key="3">
    <source>
        <dbReference type="EMBL" id="GLR24956.1"/>
    </source>
</evidence>
<reference evidence="4" key="1">
    <citation type="journal article" date="2019" name="Int. J. Syst. Evol. Microbiol.">
        <title>The Global Catalogue of Microorganisms (GCM) 10K type strain sequencing project: providing services to taxonomists for standard genome sequencing and annotation.</title>
        <authorList>
            <consortium name="The Broad Institute Genomics Platform"/>
            <consortium name="The Broad Institute Genome Sequencing Center for Infectious Disease"/>
            <person name="Wu L."/>
            <person name="Ma J."/>
        </authorList>
    </citation>
    <scope>NUCLEOTIDE SEQUENCE [LARGE SCALE GENOMIC DNA]</scope>
    <source>
        <strain evidence="4">NBRC 105857</strain>
    </source>
</reference>
<gene>
    <name evidence="3" type="ORF">GCM10007875_00430</name>
</gene>
<evidence type="ECO:0000256" key="1">
    <source>
        <dbReference type="SAM" id="Coils"/>
    </source>
</evidence>
<evidence type="ECO:0008006" key="5">
    <source>
        <dbReference type="Google" id="ProtNLM"/>
    </source>
</evidence>
<dbReference type="EMBL" id="BSOJ01000001">
    <property type="protein sequence ID" value="GLR24956.1"/>
    <property type="molecule type" value="Genomic_DNA"/>
</dbReference>
<sequence>MSEPATESASPLYSPVVSDLTLGRLRRFGSGLCACAVLLLVVMLWSAHQSSTQVESALNQIAAVRADIQTELAQLDRIPPEFPKPNALKSLLKLGQSVNENNKGIVWFGQLFAQKEQYLVAQAIETLSEPVGGVNLDDDMRRSRESALRLNTLQKLDSLQTLLLEASNGYLIMLGVLASLLGTGGLAMVMQWFVSNRTNQMAKRVNALGKALHTQEKADQLRQGASQALQGVQAILEQTHNVEHRQTLIQLGEHLETLKNSGHSVLQFAHAFHQMSAQATQVAKTALTNEQRNTKADTHLEAVRKQLEGLREDVRSAAQGLRKAGEASRQLLVGLDPNQLSLELSESEQSEYLQHLVEQGQQALKEAIEGLVLASQKINTGSLEHTRLAEFMAVNQTAWSNLLEQVEQYADSASAESAKALILAKGLIQHTKTIPGAVQAASAPPQLLP</sequence>
<keyword evidence="2" id="KW-0472">Membrane</keyword>
<dbReference type="RefSeq" id="WP_284279235.1">
    <property type="nucleotide sequence ID" value="NZ_BSOJ01000001.1"/>
</dbReference>
<keyword evidence="2" id="KW-1133">Transmembrane helix</keyword>
<feature type="transmembrane region" description="Helical" evidence="2">
    <location>
        <begin position="28"/>
        <end position="47"/>
    </location>
</feature>